<evidence type="ECO:0000313" key="2">
    <source>
        <dbReference type="Proteomes" id="UP001234178"/>
    </source>
</evidence>
<accession>A0ABQ9YVL3</accession>
<name>A0ABQ9YVL3_9CRUS</name>
<evidence type="ECO:0000313" key="1">
    <source>
        <dbReference type="EMBL" id="KAK4004488.1"/>
    </source>
</evidence>
<comment type="caution">
    <text evidence="1">The sequence shown here is derived from an EMBL/GenBank/DDBJ whole genome shotgun (WGS) entry which is preliminary data.</text>
</comment>
<sequence length="73" mass="8650">MELENILDNSYFHHLNYFSQITLDTRGTNSSSSSSHGEWSTVWIEKFLVHVLFFFQYNKSVFPKMKGIKENRS</sequence>
<reference evidence="1 2" key="1">
    <citation type="journal article" date="2023" name="Nucleic Acids Res.">
        <title>The hologenome of Daphnia magna reveals possible DNA methylation and microbiome-mediated evolution of the host genome.</title>
        <authorList>
            <person name="Chaturvedi A."/>
            <person name="Li X."/>
            <person name="Dhandapani V."/>
            <person name="Marshall H."/>
            <person name="Kissane S."/>
            <person name="Cuenca-Cambronero M."/>
            <person name="Asole G."/>
            <person name="Calvet F."/>
            <person name="Ruiz-Romero M."/>
            <person name="Marangio P."/>
            <person name="Guigo R."/>
            <person name="Rago D."/>
            <person name="Mirbahai L."/>
            <person name="Eastwood N."/>
            <person name="Colbourne J.K."/>
            <person name="Zhou J."/>
            <person name="Mallon E."/>
            <person name="Orsini L."/>
        </authorList>
    </citation>
    <scope>NUCLEOTIDE SEQUENCE [LARGE SCALE GENOMIC DNA]</scope>
    <source>
        <strain evidence="1">LRV0_1</strain>
    </source>
</reference>
<gene>
    <name evidence="1" type="ORF">OUZ56_006221</name>
</gene>
<keyword evidence="2" id="KW-1185">Reference proteome</keyword>
<proteinExistence type="predicted"/>
<protein>
    <submittedName>
        <fullName evidence="1">Uncharacterized protein</fullName>
    </submittedName>
</protein>
<dbReference type="EMBL" id="JAOYFB010000001">
    <property type="protein sequence ID" value="KAK4004488.1"/>
    <property type="molecule type" value="Genomic_DNA"/>
</dbReference>
<organism evidence="1 2">
    <name type="scientific">Daphnia magna</name>
    <dbReference type="NCBI Taxonomy" id="35525"/>
    <lineage>
        <taxon>Eukaryota</taxon>
        <taxon>Metazoa</taxon>
        <taxon>Ecdysozoa</taxon>
        <taxon>Arthropoda</taxon>
        <taxon>Crustacea</taxon>
        <taxon>Branchiopoda</taxon>
        <taxon>Diplostraca</taxon>
        <taxon>Cladocera</taxon>
        <taxon>Anomopoda</taxon>
        <taxon>Daphniidae</taxon>
        <taxon>Daphnia</taxon>
    </lineage>
</organism>
<dbReference type="Proteomes" id="UP001234178">
    <property type="component" value="Unassembled WGS sequence"/>
</dbReference>